<dbReference type="Pfam" id="PF01243">
    <property type="entry name" value="PNPOx_N"/>
    <property type="match status" value="1"/>
</dbReference>
<dbReference type="InterPro" id="IPR012349">
    <property type="entry name" value="Split_barrel_FMN-bd"/>
</dbReference>
<feature type="domain" description="Pyridoxamine 5'-phosphate oxidase N-terminal" evidence="1">
    <location>
        <begin position="13"/>
        <end position="134"/>
    </location>
</feature>
<comment type="caution">
    <text evidence="2">The sequence shown here is derived from an EMBL/GenBank/DDBJ whole genome shotgun (WGS) entry which is preliminary data.</text>
</comment>
<protein>
    <recommendedName>
        <fullName evidence="1">Pyridoxamine 5'-phosphate oxidase N-terminal domain-containing protein</fullName>
    </recommendedName>
</protein>
<dbReference type="EMBL" id="MFUE01000006">
    <property type="protein sequence ID" value="OGI77958.1"/>
    <property type="molecule type" value="Genomic_DNA"/>
</dbReference>
<dbReference type="AlphaFoldDB" id="A0A1F6W7Q2"/>
<proteinExistence type="predicted"/>
<dbReference type="Proteomes" id="UP000177777">
    <property type="component" value="Unassembled WGS sequence"/>
</dbReference>
<accession>A0A1F6W7Q2</accession>
<reference evidence="2 3" key="1">
    <citation type="journal article" date="2016" name="Nat. Commun.">
        <title>Thousands of microbial genomes shed light on interconnected biogeochemical processes in an aquifer system.</title>
        <authorList>
            <person name="Anantharaman K."/>
            <person name="Brown C.T."/>
            <person name="Hug L.A."/>
            <person name="Sharon I."/>
            <person name="Castelle C.J."/>
            <person name="Probst A.J."/>
            <person name="Thomas B.C."/>
            <person name="Singh A."/>
            <person name="Wilkins M.J."/>
            <person name="Karaoz U."/>
            <person name="Brodie E.L."/>
            <person name="Williams K.H."/>
            <person name="Hubbard S.S."/>
            <person name="Banfield J.F."/>
        </authorList>
    </citation>
    <scope>NUCLEOTIDE SEQUENCE [LARGE SCALE GENOMIC DNA]</scope>
</reference>
<name>A0A1F6W7Q2_9BACT</name>
<evidence type="ECO:0000313" key="3">
    <source>
        <dbReference type="Proteomes" id="UP000177777"/>
    </source>
</evidence>
<dbReference type="Gene3D" id="2.30.110.10">
    <property type="entry name" value="Electron Transport, Fmn-binding Protein, Chain A"/>
    <property type="match status" value="1"/>
</dbReference>
<dbReference type="SUPFAM" id="SSF50475">
    <property type="entry name" value="FMN-binding split barrel"/>
    <property type="match status" value="1"/>
</dbReference>
<dbReference type="InterPro" id="IPR011576">
    <property type="entry name" value="Pyridox_Oxase_N"/>
</dbReference>
<gene>
    <name evidence="2" type="ORF">A3D42_00380</name>
</gene>
<evidence type="ECO:0000259" key="1">
    <source>
        <dbReference type="Pfam" id="PF01243"/>
    </source>
</evidence>
<dbReference type="STRING" id="1801754.A3D42_00380"/>
<sequence>MTTKNISKKKIRETALKYLAGNRLMILATANKGKPWAATVFFAYDKEFNLYFFSRPETKHCKHIEKNSNVAVAISHDWGEPGFIKGFQMVGQARRVSKTDYKRLYAFFRKRFSWADESLNHVLYQIKPAEVYHINQKVFGHFYRVRVL</sequence>
<organism evidence="2 3">
    <name type="scientific">Candidatus Nomurabacteria bacterium RIFCSPHIGHO2_02_FULL_41_18</name>
    <dbReference type="NCBI Taxonomy" id="1801754"/>
    <lineage>
        <taxon>Bacteria</taxon>
        <taxon>Candidatus Nomuraibacteriota</taxon>
    </lineage>
</organism>
<evidence type="ECO:0000313" key="2">
    <source>
        <dbReference type="EMBL" id="OGI77958.1"/>
    </source>
</evidence>